<keyword evidence="2" id="KW-0285">Flavoprotein</keyword>
<organism evidence="6 7">
    <name type="scientific">Delitschia confertaspora ATCC 74209</name>
    <dbReference type="NCBI Taxonomy" id="1513339"/>
    <lineage>
        <taxon>Eukaryota</taxon>
        <taxon>Fungi</taxon>
        <taxon>Dikarya</taxon>
        <taxon>Ascomycota</taxon>
        <taxon>Pezizomycotina</taxon>
        <taxon>Dothideomycetes</taxon>
        <taxon>Pleosporomycetidae</taxon>
        <taxon>Pleosporales</taxon>
        <taxon>Delitschiaceae</taxon>
        <taxon>Delitschia</taxon>
    </lineage>
</organism>
<keyword evidence="7" id="KW-1185">Reference proteome</keyword>
<dbReference type="PANTHER" id="PTHR42973">
    <property type="entry name" value="BINDING OXIDOREDUCTASE, PUTATIVE (AFU_ORTHOLOGUE AFUA_1G17690)-RELATED"/>
    <property type="match status" value="1"/>
</dbReference>
<feature type="signal peptide" evidence="5">
    <location>
        <begin position="1"/>
        <end position="24"/>
    </location>
</feature>
<dbReference type="GO" id="GO:0050660">
    <property type="term" value="F:flavin adenine dinucleotide binding"/>
    <property type="evidence" value="ECO:0007669"/>
    <property type="project" value="InterPro"/>
</dbReference>
<dbReference type="Proteomes" id="UP000799536">
    <property type="component" value="Unassembled WGS sequence"/>
</dbReference>
<evidence type="ECO:0000256" key="4">
    <source>
        <dbReference type="ARBA" id="ARBA00023002"/>
    </source>
</evidence>
<dbReference type="PANTHER" id="PTHR42973:SF4">
    <property type="entry name" value="FAD BINDING DOMAIN PROTEIN"/>
    <property type="match status" value="1"/>
</dbReference>
<keyword evidence="5" id="KW-0732">Signal</keyword>
<comment type="caution">
    <text evidence="6">The sequence shown here is derived from an EMBL/GenBank/DDBJ whole genome shotgun (WGS) entry which is preliminary data.</text>
</comment>
<sequence length="457" mass="49690">MDSLIIRVRTLVAFVCLNLSLVKADMPTLEAITAKLEGEKACCTALDFFLPKKVFTELHPAYSISQLSFWSAQEQRLNPACILIPESQEDVQLAVTVLNVGVKAEIASCKFSVRGAGNKAITFGPGDRWGRIFGTLDELSLAMVGGRVSTVGTAGLITGGGVSFFSGRKGFVADNIKSATLILANSTVVTASATSNSDLYRAIKGGTNNFGIITSFTADIFEQQKIWGGEIVKAFDPYTALITDLIWVSGIPTVTYQLAYTNGSTTIRKSYLSDFTREIAALAAVTEGMNNLLVTLTFVNKDEVSVNFMKEVYKLADKTVKSLLSVINLNFVMTFQPLPHALYTKGAENGNGANILGLERFDEDLFNLLFTLSWLLPLDNAKVEAAMKELEQKIKKLSQTMGVDNEFVYLNYAAGWQNPLASYGQENVNFIKSVAKKYDPSGLFQTGVPGGFKLSNL</sequence>
<dbReference type="EMBL" id="ML994406">
    <property type="protein sequence ID" value="KAF2196370.1"/>
    <property type="molecule type" value="Genomic_DNA"/>
</dbReference>
<dbReference type="InterPro" id="IPR036318">
    <property type="entry name" value="FAD-bd_PCMH-like_sf"/>
</dbReference>
<keyword evidence="4" id="KW-0560">Oxidoreductase</keyword>
<evidence type="ECO:0000256" key="1">
    <source>
        <dbReference type="ARBA" id="ARBA00005466"/>
    </source>
</evidence>
<name>A0A9P4MTR0_9PLEO</name>
<comment type="similarity">
    <text evidence="1">Belongs to the oxygen-dependent FAD-linked oxidoreductase family.</text>
</comment>
<dbReference type="Gene3D" id="3.30.465.10">
    <property type="match status" value="1"/>
</dbReference>
<protein>
    <submittedName>
        <fullName evidence="6">FAD-binding domain-containing protein</fullName>
    </submittedName>
</protein>
<feature type="chain" id="PRO_5040444208" evidence="5">
    <location>
        <begin position="25"/>
        <end position="457"/>
    </location>
</feature>
<dbReference type="GO" id="GO:0016491">
    <property type="term" value="F:oxidoreductase activity"/>
    <property type="evidence" value="ECO:0007669"/>
    <property type="project" value="UniProtKB-KW"/>
</dbReference>
<dbReference type="InterPro" id="IPR050416">
    <property type="entry name" value="FAD-linked_Oxidoreductase"/>
</dbReference>
<dbReference type="AlphaFoldDB" id="A0A9P4MTR0"/>
<evidence type="ECO:0000313" key="7">
    <source>
        <dbReference type="Proteomes" id="UP000799536"/>
    </source>
</evidence>
<dbReference type="InterPro" id="IPR016169">
    <property type="entry name" value="FAD-bd_PCMH_sub2"/>
</dbReference>
<dbReference type="SUPFAM" id="SSF56176">
    <property type="entry name" value="FAD-binding/transporter-associated domain-like"/>
    <property type="match status" value="1"/>
</dbReference>
<evidence type="ECO:0000256" key="3">
    <source>
        <dbReference type="ARBA" id="ARBA00022827"/>
    </source>
</evidence>
<dbReference type="OrthoDB" id="2151789at2759"/>
<gene>
    <name evidence="6" type="ORF">GQ43DRAFT_445175</name>
</gene>
<reference evidence="6" key="1">
    <citation type="journal article" date="2020" name="Stud. Mycol.">
        <title>101 Dothideomycetes genomes: a test case for predicting lifestyles and emergence of pathogens.</title>
        <authorList>
            <person name="Haridas S."/>
            <person name="Albert R."/>
            <person name="Binder M."/>
            <person name="Bloem J."/>
            <person name="Labutti K."/>
            <person name="Salamov A."/>
            <person name="Andreopoulos B."/>
            <person name="Baker S."/>
            <person name="Barry K."/>
            <person name="Bills G."/>
            <person name="Bluhm B."/>
            <person name="Cannon C."/>
            <person name="Castanera R."/>
            <person name="Culley D."/>
            <person name="Daum C."/>
            <person name="Ezra D."/>
            <person name="Gonzalez J."/>
            <person name="Henrissat B."/>
            <person name="Kuo A."/>
            <person name="Liang C."/>
            <person name="Lipzen A."/>
            <person name="Lutzoni F."/>
            <person name="Magnuson J."/>
            <person name="Mondo S."/>
            <person name="Nolan M."/>
            <person name="Ohm R."/>
            <person name="Pangilinan J."/>
            <person name="Park H.-J."/>
            <person name="Ramirez L."/>
            <person name="Alfaro M."/>
            <person name="Sun H."/>
            <person name="Tritt A."/>
            <person name="Yoshinaga Y."/>
            <person name="Zwiers L.-H."/>
            <person name="Turgeon B."/>
            <person name="Goodwin S."/>
            <person name="Spatafora J."/>
            <person name="Crous P."/>
            <person name="Grigoriev I."/>
        </authorList>
    </citation>
    <scope>NUCLEOTIDE SEQUENCE</scope>
    <source>
        <strain evidence="6">ATCC 74209</strain>
    </source>
</reference>
<evidence type="ECO:0000256" key="5">
    <source>
        <dbReference type="SAM" id="SignalP"/>
    </source>
</evidence>
<proteinExistence type="inferred from homology"/>
<evidence type="ECO:0000256" key="2">
    <source>
        <dbReference type="ARBA" id="ARBA00022630"/>
    </source>
</evidence>
<accession>A0A9P4MTR0</accession>
<keyword evidence="3" id="KW-0274">FAD</keyword>
<evidence type="ECO:0000313" key="6">
    <source>
        <dbReference type="EMBL" id="KAF2196370.1"/>
    </source>
</evidence>